<dbReference type="OrthoDB" id="5413269at2759"/>
<gene>
    <name evidence="1" type="ORF">BDV40DRAFT_251182</name>
</gene>
<accession>A0A5N6VCH6</accession>
<dbReference type="AlphaFoldDB" id="A0A5N6VCH6"/>
<sequence length="227" mass="24843">MSTRYTITVENRRGANTNYAVFMEPPNFSGGQQPWMNVWYTSFVPFGGDFWIETGEDFYAWTGTVPTAPAPGVVINSGMNQFSRLGSQDTPGSTFDLKMIQSFPTITEISPPTAIPGAYEIDTGSDFIVPNNTYLVGLAKVNNRGQVAPVASMAPYNNMKIQISPKMKFFVSESQQIAGEIVDYNDVSRDGATVDFSSGEGLGKFYARVVQGTDGKFTVTYSDSFDD</sequence>
<proteinExistence type="predicted"/>
<dbReference type="Proteomes" id="UP000326950">
    <property type="component" value="Unassembled WGS sequence"/>
</dbReference>
<evidence type="ECO:0000313" key="1">
    <source>
        <dbReference type="EMBL" id="KAE8168634.1"/>
    </source>
</evidence>
<keyword evidence="2" id="KW-1185">Reference proteome</keyword>
<reference evidence="1 2" key="1">
    <citation type="submission" date="2019-04" db="EMBL/GenBank/DDBJ databases">
        <title>Friends and foes A comparative genomics study of 23 Aspergillus species from section Flavi.</title>
        <authorList>
            <consortium name="DOE Joint Genome Institute"/>
            <person name="Kjaerbolling I."/>
            <person name="Vesth T."/>
            <person name="Frisvad J.C."/>
            <person name="Nybo J.L."/>
            <person name="Theobald S."/>
            <person name="Kildgaard S."/>
            <person name="Isbrandt T."/>
            <person name="Kuo A."/>
            <person name="Sato A."/>
            <person name="Lyhne E.K."/>
            <person name="Kogle M.E."/>
            <person name="Wiebenga A."/>
            <person name="Kun R.S."/>
            <person name="Lubbers R.J."/>
            <person name="Makela M.R."/>
            <person name="Barry K."/>
            <person name="Chovatia M."/>
            <person name="Clum A."/>
            <person name="Daum C."/>
            <person name="Haridas S."/>
            <person name="He G."/>
            <person name="LaButti K."/>
            <person name="Lipzen A."/>
            <person name="Mondo S."/>
            <person name="Riley R."/>
            <person name="Salamov A."/>
            <person name="Simmons B.A."/>
            <person name="Magnuson J.K."/>
            <person name="Henrissat B."/>
            <person name="Mortensen U.H."/>
            <person name="Larsen T.O."/>
            <person name="Devries R.P."/>
            <person name="Grigoriev I.V."/>
            <person name="Machida M."/>
            <person name="Baker S.E."/>
            <person name="Andersen M.R."/>
        </authorList>
    </citation>
    <scope>NUCLEOTIDE SEQUENCE [LARGE SCALE GENOMIC DNA]</scope>
    <source>
        <strain evidence="1 2">CBS 117626</strain>
    </source>
</reference>
<protein>
    <submittedName>
        <fullName evidence="1">Uncharacterized protein</fullName>
    </submittedName>
</protein>
<dbReference type="EMBL" id="ML738585">
    <property type="protein sequence ID" value="KAE8168634.1"/>
    <property type="molecule type" value="Genomic_DNA"/>
</dbReference>
<organism evidence="1 2">
    <name type="scientific">Aspergillus tamarii</name>
    <dbReference type="NCBI Taxonomy" id="41984"/>
    <lineage>
        <taxon>Eukaryota</taxon>
        <taxon>Fungi</taxon>
        <taxon>Dikarya</taxon>
        <taxon>Ascomycota</taxon>
        <taxon>Pezizomycotina</taxon>
        <taxon>Eurotiomycetes</taxon>
        <taxon>Eurotiomycetidae</taxon>
        <taxon>Eurotiales</taxon>
        <taxon>Aspergillaceae</taxon>
        <taxon>Aspergillus</taxon>
        <taxon>Aspergillus subgen. Circumdati</taxon>
    </lineage>
</organism>
<evidence type="ECO:0000313" key="2">
    <source>
        <dbReference type="Proteomes" id="UP000326950"/>
    </source>
</evidence>
<name>A0A5N6VCH6_ASPTM</name>